<evidence type="ECO:0000313" key="1">
    <source>
        <dbReference type="EMBL" id="MPC41587.1"/>
    </source>
</evidence>
<accession>A0A5B7F7T2</accession>
<comment type="caution">
    <text evidence="1">The sequence shown here is derived from an EMBL/GenBank/DDBJ whole genome shotgun (WGS) entry which is preliminary data.</text>
</comment>
<dbReference type="EMBL" id="VSRR010005119">
    <property type="protein sequence ID" value="MPC41587.1"/>
    <property type="molecule type" value="Genomic_DNA"/>
</dbReference>
<reference evidence="1 2" key="1">
    <citation type="submission" date="2019-05" db="EMBL/GenBank/DDBJ databases">
        <title>Another draft genome of Portunus trituberculatus and its Hox gene families provides insights of decapod evolution.</title>
        <authorList>
            <person name="Jeong J.-H."/>
            <person name="Song I."/>
            <person name="Kim S."/>
            <person name="Choi T."/>
            <person name="Kim D."/>
            <person name="Ryu S."/>
            <person name="Kim W."/>
        </authorList>
    </citation>
    <scope>NUCLEOTIDE SEQUENCE [LARGE SCALE GENOMIC DNA]</scope>
    <source>
        <tissue evidence="1">Muscle</tissue>
    </source>
</reference>
<gene>
    <name evidence="1" type="ORF">E2C01_035187</name>
</gene>
<name>A0A5B7F7T2_PORTR</name>
<keyword evidence="2" id="KW-1185">Reference proteome</keyword>
<sequence length="70" mass="7556">MEPLKDNTEVRAPPATPLPCSLFFPSSFSLPRFLLAPYPLPSLPLSPGPTAAATRKMTTPNNRGFGVFII</sequence>
<protein>
    <submittedName>
        <fullName evidence="1">Uncharacterized protein</fullName>
    </submittedName>
</protein>
<proteinExistence type="predicted"/>
<dbReference type="Proteomes" id="UP000324222">
    <property type="component" value="Unassembled WGS sequence"/>
</dbReference>
<evidence type="ECO:0000313" key="2">
    <source>
        <dbReference type="Proteomes" id="UP000324222"/>
    </source>
</evidence>
<organism evidence="1 2">
    <name type="scientific">Portunus trituberculatus</name>
    <name type="common">Swimming crab</name>
    <name type="synonym">Neptunus trituberculatus</name>
    <dbReference type="NCBI Taxonomy" id="210409"/>
    <lineage>
        <taxon>Eukaryota</taxon>
        <taxon>Metazoa</taxon>
        <taxon>Ecdysozoa</taxon>
        <taxon>Arthropoda</taxon>
        <taxon>Crustacea</taxon>
        <taxon>Multicrustacea</taxon>
        <taxon>Malacostraca</taxon>
        <taxon>Eumalacostraca</taxon>
        <taxon>Eucarida</taxon>
        <taxon>Decapoda</taxon>
        <taxon>Pleocyemata</taxon>
        <taxon>Brachyura</taxon>
        <taxon>Eubrachyura</taxon>
        <taxon>Portunoidea</taxon>
        <taxon>Portunidae</taxon>
        <taxon>Portuninae</taxon>
        <taxon>Portunus</taxon>
    </lineage>
</organism>
<dbReference type="AlphaFoldDB" id="A0A5B7F7T2"/>